<dbReference type="Pfam" id="PF05726">
    <property type="entry name" value="Pirin_C"/>
    <property type="match status" value="1"/>
</dbReference>
<dbReference type="AlphaFoldDB" id="A0A0J9XKM5"/>
<evidence type="ECO:0000256" key="1">
    <source>
        <dbReference type="ARBA" id="ARBA00008416"/>
    </source>
</evidence>
<gene>
    <name evidence="6" type="ORF">BN980_GECA32s00439g</name>
</gene>
<dbReference type="Gene3D" id="2.60.120.10">
    <property type="entry name" value="Jelly Rolls"/>
    <property type="match status" value="2"/>
</dbReference>
<proteinExistence type="inferred from homology"/>
<name>A0A0J9XKM5_GEOCN</name>
<dbReference type="EMBL" id="CCBN010000028">
    <property type="protein sequence ID" value="CDO57967.1"/>
    <property type="molecule type" value="Genomic_DNA"/>
</dbReference>
<evidence type="ECO:0000313" key="7">
    <source>
        <dbReference type="Proteomes" id="UP000242525"/>
    </source>
</evidence>
<dbReference type="InterPro" id="IPR003829">
    <property type="entry name" value="Pirin_N_dom"/>
</dbReference>
<evidence type="ECO:0000259" key="4">
    <source>
        <dbReference type="Pfam" id="PF02678"/>
    </source>
</evidence>
<dbReference type="InterPro" id="IPR011051">
    <property type="entry name" value="RmlC_Cupin_sf"/>
</dbReference>
<dbReference type="Proteomes" id="UP000242525">
    <property type="component" value="Unassembled WGS sequence"/>
</dbReference>
<keyword evidence="7" id="KW-1185">Reference proteome</keyword>
<reference evidence="6" key="1">
    <citation type="submission" date="2014-03" db="EMBL/GenBank/DDBJ databases">
        <authorList>
            <person name="Casaregola S."/>
        </authorList>
    </citation>
    <scope>NUCLEOTIDE SEQUENCE [LARGE SCALE GENOMIC DNA]</scope>
    <source>
        <strain evidence="6">CLIB 918</strain>
    </source>
</reference>
<dbReference type="STRING" id="1173061.A0A0J9XKM5"/>
<dbReference type="OrthoDB" id="198735at2759"/>
<evidence type="ECO:0000256" key="3">
    <source>
        <dbReference type="SAM" id="MobiDB-lite"/>
    </source>
</evidence>
<feature type="domain" description="Pirin C-terminal" evidence="5">
    <location>
        <begin position="329"/>
        <end position="439"/>
    </location>
</feature>
<dbReference type="SUPFAM" id="SSF51182">
    <property type="entry name" value="RmlC-like cupins"/>
    <property type="match status" value="1"/>
</dbReference>
<dbReference type="InterPro" id="IPR008778">
    <property type="entry name" value="Pirin_C_dom"/>
</dbReference>
<evidence type="ECO:0000259" key="5">
    <source>
        <dbReference type="Pfam" id="PF05726"/>
    </source>
</evidence>
<dbReference type="CDD" id="cd02909">
    <property type="entry name" value="cupin_pirin_N"/>
    <property type="match status" value="1"/>
</dbReference>
<protein>
    <recommendedName>
        <fullName evidence="8">Pirin N-terminal domain-containing protein</fullName>
    </recommendedName>
</protein>
<comment type="similarity">
    <text evidence="1 2">Belongs to the pirin family.</text>
</comment>
<accession>A0A0J9XKM5</accession>
<dbReference type="InterPro" id="IPR014710">
    <property type="entry name" value="RmlC-like_jellyroll"/>
</dbReference>
<dbReference type="CDD" id="cd02247">
    <property type="entry name" value="cupin_pirin_C"/>
    <property type="match status" value="1"/>
</dbReference>
<evidence type="ECO:0000313" key="6">
    <source>
        <dbReference type="EMBL" id="CDO57967.1"/>
    </source>
</evidence>
<feature type="domain" description="Pirin N-terminal" evidence="4">
    <location>
        <begin position="138"/>
        <end position="253"/>
    </location>
</feature>
<dbReference type="Pfam" id="PF02678">
    <property type="entry name" value="Pirin"/>
    <property type="match status" value="1"/>
</dbReference>
<dbReference type="InterPro" id="IPR012093">
    <property type="entry name" value="Pirin"/>
</dbReference>
<dbReference type="PANTHER" id="PTHR13903:SF8">
    <property type="entry name" value="PIRIN"/>
    <property type="match status" value="1"/>
</dbReference>
<evidence type="ECO:0000256" key="2">
    <source>
        <dbReference type="RuleBase" id="RU003457"/>
    </source>
</evidence>
<comment type="caution">
    <text evidence="6">The sequence shown here is derived from an EMBL/GenBank/DDBJ whole genome shotgun (WGS) entry which is preliminary data.</text>
</comment>
<organism evidence="6 7">
    <name type="scientific">Geotrichum candidum</name>
    <name type="common">Oospora lactis</name>
    <name type="synonym">Dipodascus geotrichum</name>
    <dbReference type="NCBI Taxonomy" id="1173061"/>
    <lineage>
        <taxon>Eukaryota</taxon>
        <taxon>Fungi</taxon>
        <taxon>Dikarya</taxon>
        <taxon>Ascomycota</taxon>
        <taxon>Saccharomycotina</taxon>
        <taxon>Dipodascomycetes</taxon>
        <taxon>Dipodascales</taxon>
        <taxon>Dipodascaceae</taxon>
        <taxon>Geotrichum</taxon>
    </lineage>
</organism>
<feature type="region of interest" description="Disordered" evidence="3">
    <location>
        <begin position="88"/>
        <end position="115"/>
    </location>
</feature>
<sequence length="457" mass="50483">MGINYRLAAMLVVCVAFLYGAYVTKPLMDQETEDHRLRQERDGEGLMQRLSKIFDPQYQDAYMAEQRRKYRESRGLKDDGVTIDSTIKAHKHQEAMPETSGDAETHSSSPEKATSELAEKKIYRVVHTTVGHEGHNSRVRRSIGVPEVRNFSPFLMLDHFSIAPEAGFPDHPHRGQETITYVLQGALDHEDFTGSRGTLRRGDLQFMTAGRGVVHAEMPHAATPDEQAAAAEAPDDYTPMGGPGDVEGLQLWVDLPVDLKQCEPRYRDLRAAEIPTTSVLGDARGSSSVKVISGEAYGVSSLQDLAYTPVWMLDYVVEPPGNDDAPIVVEQRIPAGFNSFVYIISGANVTIADRTVDSHTNVFFTANPTDPEVVRITVGSSPKTGSGTDDALLAPAKSTRFLIVAGQILDQPVVQHGPFVEISRERIIKAFNDYQTFSNGFERAWGWASHIGRRLMV</sequence>
<dbReference type="PANTHER" id="PTHR13903">
    <property type="entry name" value="PIRIN-RELATED"/>
    <property type="match status" value="1"/>
</dbReference>
<evidence type="ECO:0008006" key="8">
    <source>
        <dbReference type="Google" id="ProtNLM"/>
    </source>
</evidence>